<evidence type="ECO:0000313" key="3">
    <source>
        <dbReference type="Proteomes" id="UP001603978"/>
    </source>
</evidence>
<organism evidence="2 3">
    <name type="scientific">Nonomuraea marmarensis</name>
    <dbReference type="NCBI Taxonomy" id="3351344"/>
    <lineage>
        <taxon>Bacteria</taxon>
        <taxon>Bacillati</taxon>
        <taxon>Actinomycetota</taxon>
        <taxon>Actinomycetes</taxon>
        <taxon>Streptosporangiales</taxon>
        <taxon>Streptosporangiaceae</taxon>
        <taxon>Nonomuraea</taxon>
    </lineage>
</organism>
<sequence length="74" mass="7623">MARGSTLLPARPLPGVVVIAANALAATLWQVAHPADGLVAAYRRDPSLSIVGVDDFTATLTRLLAATCAGLARR</sequence>
<proteinExistence type="predicted"/>
<name>A0ABW7AL27_9ACTN</name>
<dbReference type="Proteomes" id="UP001603978">
    <property type="component" value="Unassembled WGS sequence"/>
</dbReference>
<dbReference type="EMBL" id="JBICRM010000018">
    <property type="protein sequence ID" value="MFG1706957.1"/>
    <property type="molecule type" value="Genomic_DNA"/>
</dbReference>
<dbReference type="Gene3D" id="1.10.357.10">
    <property type="entry name" value="Tetracycline Repressor, domain 2"/>
    <property type="match status" value="1"/>
</dbReference>
<dbReference type="RefSeq" id="WP_393170271.1">
    <property type="nucleotide sequence ID" value="NZ_JBICRM010000018.1"/>
</dbReference>
<evidence type="ECO:0000313" key="2">
    <source>
        <dbReference type="EMBL" id="MFG1706957.1"/>
    </source>
</evidence>
<gene>
    <name evidence="2" type="ORF">ACFLIM_27565</name>
</gene>
<protein>
    <recommendedName>
        <fullName evidence="1">Tetracyclin repressor-like C-terminal domain-containing protein</fullName>
    </recommendedName>
</protein>
<keyword evidence="3" id="KW-1185">Reference proteome</keyword>
<dbReference type="Pfam" id="PF17929">
    <property type="entry name" value="TetR_C_34"/>
    <property type="match status" value="1"/>
</dbReference>
<reference evidence="2 3" key="1">
    <citation type="submission" date="2024-10" db="EMBL/GenBank/DDBJ databases">
        <authorList>
            <person name="Topkara A.R."/>
            <person name="Saygin H."/>
        </authorList>
    </citation>
    <scope>NUCLEOTIDE SEQUENCE [LARGE SCALE GENOMIC DNA]</scope>
    <source>
        <strain evidence="2 3">M3C6</strain>
    </source>
</reference>
<evidence type="ECO:0000259" key="1">
    <source>
        <dbReference type="Pfam" id="PF17929"/>
    </source>
</evidence>
<dbReference type="InterPro" id="IPR041483">
    <property type="entry name" value="TetR_C_34"/>
</dbReference>
<comment type="caution">
    <text evidence="2">The sequence shown here is derived from an EMBL/GenBank/DDBJ whole genome shotgun (WGS) entry which is preliminary data.</text>
</comment>
<accession>A0ABW7AL27</accession>
<feature type="domain" description="Tetracyclin repressor-like C-terminal" evidence="1">
    <location>
        <begin position="18"/>
        <end position="70"/>
    </location>
</feature>